<evidence type="ECO:0000313" key="1">
    <source>
        <dbReference type="EMBL" id="SUI69981.1"/>
    </source>
</evidence>
<reference evidence="1 2" key="1">
    <citation type="submission" date="2018-06" db="EMBL/GenBank/DDBJ databases">
        <authorList>
            <consortium name="Pathogen Informatics"/>
            <person name="Doyle S."/>
        </authorList>
    </citation>
    <scope>NUCLEOTIDE SEQUENCE [LARGE SCALE GENOMIC DNA]</scope>
    <source>
        <strain evidence="1 2">NCTC10736</strain>
    </source>
</reference>
<protein>
    <submittedName>
        <fullName evidence="1">Uncharacterized protein</fullName>
    </submittedName>
</protein>
<proteinExistence type="predicted"/>
<dbReference type="EMBL" id="UGYV01000001">
    <property type="protein sequence ID" value="SUI69981.1"/>
    <property type="molecule type" value="Genomic_DNA"/>
</dbReference>
<gene>
    <name evidence="1" type="ORF">NCTC10736_01201</name>
</gene>
<accession>A0A379ZYT9</accession>
<sequence length="161" mass="17914">MLTKAESELKFVKSRDLLPTVEVDIDCIPKELHGYGDLVANAISTIAAKYPKMRATIYVYQSPSVNFNYPQQTWSAFFGVAGDEKVLDVLHDAFQAVKIKNVRFSDYIDQSVGVKSFHVQGGVVWRPLEDGTWYSGSETLVADIAVIEHEEVADGENIRAS</sequence>
<dbReference type="Proteomes" id="UP000255061">
    <property type="component" value="Unassembled WGS sequence"/>
</dbReference>
<dbReference type="RefSeq" id="WP_115405732.1">
    <property type="nucleotide sequence ID" value="NZ_UGYV01000001.1"/>
</dbReference>
<organism evidence="1 2">
    <name type="scientific">Shewanella morhuae</name>
    <dbReference type="NCBI Taxonomy" id="365591"/>
    <lineage>
        <taxon>Bacteria</taxon>
        <taxon>Pseudomonadati</taxon>
        <taxon>Pseudomonadota</taxon>
        <taxon>Gammaproteobacteria</taxon>
        <taxon>Alteromonadales</taxon>
        <taxon>Shewanellaceae</taxon>
        <taxon>Shewanella</taxon>
    </lineage>
</organism>
<evidence type="ECO:0000313" key="2">
    <source>
        <dbReference type="Proteomes" id="UP000255061"/>
    </source>
</evidence>
<name>A0A379ZYT9_9GAMM</name>
<dbReference type="AlphaFoldDB" id="A0A379ZYT9"/>